<dbReference type="KEGG" id="fox:FOXG_20524"/>
<name>A0A0J9VK98_FUSO4</name>
<dbReference type="VEuPathDB" id="FungiDB:FOXG_20524"/>
<dbReference type="RefSeq" id="XP_018249558.1">
    <property type="nucleotide sequence ID" value="XM_018400807.1"/>
</dbReference>
<evidence type="ECO:0000256" key="1">
    <source>
        <dbReference type="SAM" id="MobiDB-lite"/>
    </source>
</evidence>
<dbReference type="EMBL" id="DS231710">
    <property type="protein sequence ID" value="KNB11513.1"/>
    <property type="molecule type" value="Genomic_DNA"/>
</dbReference>
<dbReference type="Proteomes" id="UP000009097">
    <property type="component" value="Unassembled WGS sequence"/>
</dbReference>
<organism evidence="2 3">
    <name type="scientific">Fusarium oxysporum f. sp. lycopersici (strain 4287 / CBS 123668 / FGSC 9935 / NRRL 34936)</name>
    <name type="common">Fusarium vascular wilt of tomato</name>
    <dbReference type="NCBI Taxonomy" id="426428"/>
    <lineage>
        <taxon>Eukaryota</taxon>
        <taxon>Fungi</taxon>
        <taxon>Dikarya</taxon>
        <taxon>Ascomycota</taxon>
        <taxon>Pezizomycotina</taxon>
        <taxon>Sordariomycetes</taxon>
        <taxon>Hypocreomycetidae</taxon>
        <taxon>Hypocreales</taxon>
        <taxon>Nectriaceae</taxon>
        <taxon>Fusarium</taxon>
        <taxon>Fusarium oxysporum species complex</taxon>
    </lineage>
</organism>
<feature type="region of interest" description="Disordered" evidence="1">
    <location>
        <begin position="1"/>
        <end position="24"/>
    </location>
</feature>
<protein>
    <submittedName>
        <fullName evidence="2">Uncharacterized protein</fullName>
    </submittedName>
</protein>
<feature type="compositionally biased region" description="Basic residues" evidence="1">
    <location>
        <begin position="60"/>
        <end position="69"/>
    </location>
</feature>
<reference evidence="2" key="2">
    <citation type="journal article" date="2010" name="Nature">
        <title>Comparative genomics reveals mobile pathogenicity chromosomes in Fusarium.</title>
        <authorList>
            <person name="Ma L.J."/>
            <person name="van der Does H.C."/>
            <person name="Borkovich K.A."/>
            <person name="Coleman J.J."/>
            <person name="Daboussi M.J."/>
            <person name="Di Pietro A."/>
            <person name="Dufresne M."/>
            <person name="Freitag M."/>
            <person name="Grabherr M."/>
            <person name="Henrissat B."/>
            <person name="Houterman P.M."/>
            <person name="Kang S."/>
            <person name="Shim W.B."/>
            <person name="Woloshuk C."/>
            <person name="Xie X."/>
            <person name="Xu J.R."/>
            <person name="Antoniw J."/>
            <person name="Baker S.E."/>
            <person name="Bluhm B.H."/>
            <person name="Breakspear A."/>
            <person name="Brown D.W."/>
            <person name="Butchko R.A."/>
            <person name="Chapman S."/>
            <person name="Coulson R."/>
            <person name="Coutinho P.M."/>
            <person name="Danchin E.G."/>
            <person name="Diener A."/>
            <person name="Gale L.R."/>
            <person name="Gardiner D.M."/>
            <person name="Goff S."/>
            <person name="Hammond-Kosack K.E."/>
            <person name="Hilburn K."/>
            <person name="Hua-Van A."/>
            <person name="Jonkers W."/>
            <person name="Kazan K."/>
            <person name="Kodira C.D."/>
            <person name="Koehrsen M."/>
            <person name="Kumar L."/>
            <person name="Lee Y.H."/>
            <person name="Li L."/>
            <person name="Manners J.M."/>
            <person name="Miranda-Saavedra D."/>
            <person name="Mukherjee M."/>
            <person name="Park G."/>
            <person name="Park J."/>
            <person name="Park S.Y."/>
            <person name="Proctor R.H."/>
            <person name="Regev A."/>
            <person name="Ruiz-Roldan M.C."/>
            <person name="Sain D."/>
            <person name="Sakthikumar S."/>
            <person name="Sykes S."/>
            <person name="Schwartz D.C."/>
            <person name="Turgeon B.G."/>
            <person name="Wapinski I."/>
            <person name="Yoder O."/>
            <person name="Young S."/>
            <person name="Zeng Q."/>
            <person name="Zhou S."/>
            <person name="Galagan J."/>
            <person name="Cuomo C.A."/>
            <person name="Kistler H.C."/>
            <person name="Rep M."/>
        </authorList>
    </citation>
    <scope>NUCLEOTIDE SEQUENCE [LARGE SCALE GENOMIC DNA]</scope>
    <source>
        <strain evidence="2">4287</strain>
    </source>
</reference>
<evidence type="ECO:0000313" key="3">
    <source>
        <dbReference type="Proteomes" id="UP000009097"/>
    </source>
</evidence>
<dbReference type="AlphaFoldDB" id="A0A0J9VK98"/>
<accession>A0A0J9VK98</accession>
<reference evidence="2" key="1">
    <citation type="submission" date="2007-04" db="EMBL/GenBank/DDBJ databases">
        <authorList>
            <consortium name="The Broad Institute Genome Sequencing Platform"/>
            <person name="Birren B."/>
            <person name="Lander E."/>
            <person name="Galagan J."/>
            <person name="Nusbaum C."/>
            <person name="Devon K."/>
            <person name="Ma L.-J."/>
            <person name="Jaffe D."/>
            <person name="Butler J."/>
            <person name="Alvarez P."/>
            <person name="Gnerre S."/>
            <person name="Grabherr M."/>
            <person name="Kleber M."/>
            <person name="Mauceli E."/>
            <person name="Brockman W."/>
            <person name="MacCallum I.A."/>
            <person name="Young S."/>
            <person name="LaButti K."/>
            <person name="DeCaprio D."/>
            <person name="Crawford M."/>
            <person name="Koehrsen M."/>
            <person name="Engels R."/>
            <person name="Montgomery P."/>
            <person name="Pearson M."/>
            <person name="Howarth C."/>
            <person name="Larson L."/>
            <person name="White J."/>
            <person name="O'Leary S."/>
            <person name="Kodira C."/>
            <person name="Zeng Q."/>
            <person name="Yandava C."/>
            <person name="Alvarado L."/>
            <person name="Kistler C."/>
            <person name="Shim W.-B."/>
            <person name="Kang S."/>
            <person name="Woloshuk C."/>
        </authorList>
    </citation>
    <scope>NUCLEOTIDE SEQUENCE</scope>
    <source>
        <strain evidence="2">4287</strain>
    </source>
</reference>
<gene>
    <name evidence="2" type="ORF">FOXG_20524</name>
</gene>
<sequence length="82" mass="9618">MLLVGRSAFGPRMPSAEARSRHFGCAKPQRSGRWITAAEHVTRTTFVLASRERRWVRRRRPRRRKLGLRRGRESMKAHGHQT</sequence>
<feature type="region of interest" description="Disordered" evidence="1">
    <location>
        <begin position="60"/>
        <end position="82"/>
    </location>
</feature>
<dbReference type="GeneID" id="28961230"/>
<proteinExistence type="predicted"/>
<evidence type="ECO:0000313" key="2">
    <source>
        <dbReference type="EMBL" id="KNB11513.1"/>
    </source>
</evidence>